<evidence type="ECO:0000313" key="13">
    <source>
        <dbReference type="EnsemblPlants" id="AET6Gv20313200.1"/>
    </source>
</evidence>
<accession>A0A453NBX6</accession>
<proteinExistence type="inferred from homology"/>
<dbReference type="Gene3D" id="1.10.630.10">
    <property type="entry name" value="Cytochrome P450"/>
    <property type="match status" value="1"/>
</dbReference>
<organism evidence="13 14">
    <name type="scientific">Aegilops tauschii subsp. strangulata</name>
    <name type="common">Goatgrass</name>
    <dbReference type="NCBI Taxonomy" id="200361"/>
    <lineage>
        <taxon>Eukaryota</taxon>
        <taxon>Viridiplantae</taxon>
        <taxon>Streptophyta</taxon>
        <taxon>Embryophyta</taxon>
        <taxon>Tracheophyta</taxon>
        <taxon>Spermatophyta</taxon>
        <taxon>Magnoliopsida</taxon>
        <taxon>Liliopsida</taxon>
        <taxon>Poales</taxon>
        <taxon>Poaceae</taxon>
        <taxon>BOP clade</taxon>
        <taxon>Pooideae</taxon>
        <taxon>Triticodae</taxon>
        <taxon>Triticeae</taxon>
        <taxon>Triticinae</taxon>
        <taxon>Aegilops</taxon>
    </lineage>
</organism>
<evidence type="ECO:0000256" key="6">
    <source>
        <dbReference type="ARBA" id="ARBA00022989"/>
    </source>
</evidence>
<dbReference type="PRINTS" id="PR00385">
    <property type="entry name" value="P450"/>
</dbReference>
<evidence type="ECO:0000256" key="3">
    <source>
        <dbReference type="ARBA" id="ARBA00022617"/>
    </source>
</evidence>
<dbReference type="GO" id="GO:0004497">
    <property type="term" value="F:monooxygenase activity"/>
    <property type="evidence" value="ECO:0007669"/>
    <property type="project" value="UniProtKB-KW"/>
</dbReference>
<reference evidence="13" key="4">
    <citation type="submission" date="2019-03" db="UniProtKB">
        <authorList>
            <consortium name="EnsemblPlants"/>
        </authorList>
    </citation>
    <scope>IDENTIFICATION</scope>
</reference>
<dbReference type="Proteomes" id="UP000015105">
    <property type="component" value="Chromosome 6D"/>
</dbReference>
<dbReference type="InterPro" id="IPR001128">
    <property type="entry name" value="Cyt_P450"/>
</dbReference>
<reference evidence="14" key="1">
    <citation type="journal article" date="2014" name="Science">
        <title>Ancient hybridizations among the ancestral genomes of bread wheat.</title>
        <authorList>
            <consortium name="International Wheat Genome Sequencing Consortium,"/>
            <person name="Marcussen T."/>
            <person name="Sandve S.R."/>
            <person name="Heier L."/>
            <person name="Spannagl M."/>
            <person name="Pfeifer M."/>
            <person name="Jakobsen K.S."/>
            <person name="Wulff B.B."/>
            <person name="Steuernagel B."/>
            <person name="Mayer K.F."/>
            <person name="Olsen O.A."/>
        </authorList>
    </citation>
    <scope>NUCLEOTIDE SEQUENCE [LARGE SCALE GENOMIC DNA]</scope>
    <source>
        <strain evidence="14">cv. AL8/78</strain>
    </source>
</reference>
<dbReference type="STRING" id="200361.A0A453NBX6"/>
<dbReference type="Gramene" id="AET6Gv20313200.1">
    <property type="protein sequence ID" value="AET6Gv20313200.1"/>
    <property type="gene ID" value="AET6Gv20313200"/>
</dbReference>
<evidence type="ECO:0000256" key="5">
    <source>
        <dbReference type="ARBA" id="ARBA00022723"/>
    </source>
</evidence>
<evidence type="ECO:0000256" key="1">
    <source>
        <dbReference type="ARBA" id="ARBA00004167"/>
    </source>
</evidence>
<evidence type="ECO:0000256" key="9">
    <source>
        <dbReference type="ARBA" id="ARBA00023033"/>
    </source>
</evidence>
<dbReference type="AlphaFoldDB" id="A0A453NBX6"/>
<evidence type="ECO:0000256" key="4">
    <source>
        <dbReference type="ARBA" id="ARBA00022692"/>
    </source>
</evidence>
<keyword evidence="10" id="KW-0472">Membrane</keyword>
<dbReference type="SUPFAM" id="SSF48264">
    <property type="entry name" value="Cytochrome P450"/>
    <property type="match status" value="1"/>
</dbReference>
<keyword evidence="3 11" id="KW-0349">Heme</keyword>
<feature type="binding site" description="axial binding residue" evidence="11">
    <location>
        <position position="446"/>
    </location>
    <ligand>
        <name>heme</name>
        <dbReference type="ChEBI" id="CHEBI:30413"/>
    </ligand>
    <ligandPart>
        <name>Fe</name>
        <dbReference type="ChEBI" id="CHEBI:18248"/>
    </ligandPart>
</feature>
<evidence type="ECO:0000256" key="7">
    <source>
        <dbReference type="ARBA" id="ARBA00023002"/>
    </source>
</evidence>
<comment type="similarity">
    <text evidence="2 12">Belongs to the cytochrome P450 family.</text>
</comment>
<dbReference type="InterPro" id="IPR002401">
    <property type="entry name" value="Cyt_P450_E_grp-I"/>
</dbReference>
<dbReference type="GO" id="GO:0016705">
    <property type="term" value="F:oxidoreductase activity, acting on paired donors, with incorporation or reduction of molecular oxygen"/>
    <property type="evidence" value="ECO:0007669"/>
    <property type="project" value="InterPro"/>
</dbReference>
<dbReference type="FunFam" id="1.10.630.10:FF:000081">
    <property type="entry name" value="Cytochrome P450 CYP81N5"/>
    <property type="match status" value="1"/>
</dbReference>
<protein>
    <submittedName>
        <fullName evidence="13">Uncharacterized protein</fullName>
    </submittedName>
</protein>
<evidence type="ECO:0000256" key="2">
    <source>
        <dbReference type="ARBA" id="ARBA00010617"/>
    </source>
</evidence>
<dbReference type="Pfam" id="PF00067">
    <property type="entry name" value="p450"/>
    <property type="match status" value="1"/>
</dbReference>
<dbReference type="InterPro" id="IPR036396">
    <property type="entry name" value="Cyt_P450_sf"/>
</dbReference>
<dbReference type="GO" id="GO:0005506">
    <property type="term" value="F:iron ion binding"/>
    <property type="evidence" value="ECO:0007669"/>
    <property type="project" value="InterPro"/>
</dbReference>
<dbReference type="PANTHER" id="PTHR47947:SF62">
    <property type="entry name" value="CYTOCHROME P450, FAMILY 81, SUBFAMILY D, POLYPEPTIDE 5"/>
    <property type="match status" value="1"/>
</dbReference>
<evidence type="ECO:0000256" key="8">
    <source>
        <dbReference type="ARBA" id="ARBA00023004"/>
    </source>
</evidence>
<dbReference type="GO" id="GO:0016020">
    <property type="term" value="C:membrane"/>
    <property type="evidence" value="ECO:0007669"/>
    <property type="project" value="UniProtKB-SubCell"/>
</dbReference>
<keyword evidence="4" id="KW-0812">Transmembrane</keyword>
<keyword evidence="8 11" id="KW-0408">Iron</keyword>
<keyword evidence="6" id="KW-1133">Transmembrane helix</keyword>
<evidence type="ECO:0000256" key="12">
    <source>
        <dbReference type="RuleBase" id="RU000461"/>
    </source>
</evidence>
<keyword evidence="5 11" id="KW-0479">Metal-binding</keyword>
<dbReference type="InterPro" id="IPR050651">
    <property type="entry name" value="Plant_Cytochrome_P450_Monoox"/>
</dbReference>
<dbReference type="GO" id="GO:0020037">
    <property type="term" value="F:heme binding"/>
    <property type="evidence" value="ECO:0007669"/>
    <property type="project" value="InterPro"/>
</dbReference>
<dbReference type="EnsemblPlants" id="AET6Gv20313200.1">
    <property type="protein sequence ID" value="AET6Gv20313200.1"/>
    <property type="gene ID" value="AET6Gv20313200"/>
</dbReference>
<evidence type="ECO:0000256" key="11">
    <source>
        <dbReference type="PIRSR" id="PIRSR602401-1"/>
    </source>
</evidence>
<keyword evidence="14" id="KW-1185">Reference proteome</keyword>
<keyword evidence="7 12" id="KW-0560">Oxidoreductase</keyword>
<sequence>WTRPPAWTAAAFSCSFSTCSPVSSRLSFDRVGRRVMVEPHRVPPSLPLLGHLHLIKKPLHRSLATLTASAHGGALRPLVSLRLGSRPALIVSTHAAAEECFTAHDAALAGRPRLLVGKHLGYNYTALTWASHSAHSGVLRRFLAGKLFSAPRLDERTADRRAEVTSLVNNLLQDAAEAAGGGGAAVTLRPRLFELVLNVMLRAVTAHGHSGDLGRFQEFVEESFKVFGAPSVGDFFPALRWVDRLHGIDAAHARRDAFVGGLVDDHRRRRSKAGGGHNTTSVIDELLALQEADPEYYTDNVLKGIVLVLFSTGTDTTALTIEWTMALLLTHPEALQRARDEIDANVGTGRLVQESDMASLPYLQRVVKESLRLCPVGPLIPAHEAMEDCTVGGFRVRRGTMILVNSWAINRDADLWDSPTEFMPERFLDTAKPAPMMPFGLGRRRCPAEGLAMRLLGLALAALVQCFEWDAGEGRACWNVDPGAGLSMPMTTPLALVCRPREFVKGLLSAST</sequence>
<comment type="cofactor">
    <cofactor evidence="11">
        <name>heme</name>
        <dbReference type="ChEBI" id="CHEBI:30413"/>
    </cofactor>
</comment>
<evidence type="ECO:0000313" key="14">
    <source>
        <dbReference type="Proteomes" id="UP000015105"/>
    </source>
</evidence>
<dbReference type="InterPro" id="IPR017972">
    <property type="entry name" value="Cyt_P450_CS"/>
</dbReference>
<keyword evidence="9 12" id="KW-0503">Monooxygenase</keyword>
<dbReference type="PROSITE" id="PS00086">
    <property type="entry name" value="CYTOCHROME_P450"/>
    <property type="match status" value="1"/>
</dbReference>
<reference evidence="14" key="2">
    <citation type="journal article" date="2017" name="Nat. Plants">
        <title>The Aegilops tauschii genome reveals multiple impacts of transposons.</title>
        <authorList>
            <person name="Zhao G."/>
            <person name="Zou C."/>
            <person name="Li K."/>
            <person name="Wang K."/>
            <person name="Li T."/>
            <person name="Gao L."/>
            <person name="Zhang X."/>
            <person name="Wang H."/>
            <person name="Yang Z."/>
            <person name="Liu X."/>
            <person name="Jiang W."/>
            <person name="Mao L."/>
            <person name="Kong X."/>
            <person name="Jiao Y."/>
            <person name="Jia J."/>
        </authorList>
    </citation>
    <scope>NUCLEOTIDE SEQUENCE [LARGE SCALE GENOMIC DNA]</scope>
    <source>
        <strain evidence="14">cv. AL8/78</strain>
    </source>
</reference>
<name>A0A453NBX6_AEGTS</name>
<evidence type="ECO:0000256" key="10">
    <source>
        <dbReference type="ARBA" id="ARBA00023136"/>
    </source>
</evidence>
<comment type="subcellular location">
    <subcellularLocation>
        <location evidence="1">Membrane</location>
        <topology evidence="1">Single-pass membrane protein</topology>
    </subcellularLocation>
</comment>
<dbReference type="PRINTS" id="PR00463">
    <property type="entry name" value="EP450I"/>
</dbReference>
<reference evidence="13" key="5">
    <citation type="journal article" date="2021" name="G3 (Bethesda)">
        <title>Aegilops tauschii genome assembly Aet v5.0 features greater sequence contiguity and improved annotation.</title>
        <authorList>
            <person name="Wang L."/>
            <person name="Zhu T."/>
            <person name="Rodriguez J.C."/>
            <person name="Deal K.R."/>
            <person name="Dubcovsky J."/>
            <person name="McGuire P.E."/>
            <person name="Lux T."/>
            <person name="Spannagl M."/>
            <person name="Mayer K.F.X."/>
            <person name="Baldrich P."/>
            <person name="Meyers B.C."/>
            <person name="Huo N."/>
            <person name="Gu Y.Q."/>
            <person name="Zhou H."/>
            <person name="Devos K.M."/>
            <person name="Bennetzen J.L."/>
            <person name="Unver T."/>
            <person name="Budak H."/>
            <person name="Gulick P.J."/>
            <person name="Galiba G."/>
            <person name="Kalapos B."/>
            <person name="Nelson D.R."/>
            <person name="Li P."/>
            <person name="You F.M."/>
            <person name="Luo M.C."/>
            <person name="Dvorak J."/>
        </authorList>
    </citation>
    <scope>NUCLEOTIDE SEQUENCE [LARGE SCALE GENOMIC DNA]</scope>
    <source>
        <strain evidence="13">cv. AL8/78</strain>
    </source>
</reference>
<reference evidence="13" key="3">
    <citation type="journal article" date="2017" name="Nature">
        <title>Genome sequence of the progenitor of the wheat D genome Aegilops tauschii.</title>
        <authorList>
            <person name="Luo M.C."/>
            <person name="Gu Y.Q."/>
            <person name="Puiu D."/>
            <person name="Wang H."/>
            <person name="Twardziok S.O."/>
            <person name="Deal K.R."/>
            <person name="Huo N."/>
            <person name="Zhu T."/>
            <person name="Wang L."/>
            <person name="Wang Y."/>
            <person name="McGuire P.E."/>
            <person name="Liu S."/>
            <person name="Long H."/>
            <person name="Ramasamy R.K."/>
            <person name="Rodriguez J.C."/>
            <person name="Van S.L."/>
            <person name="Yuan L."/>
            <person name="Wang Z."/>
            <person name="Xia Z."/>
            <person name="Xiao L."/>
            <person name="Anderson O.D."/>
            <person name="Ouyang S."/>
            <person name="Liang Y."/>
            <person name="Zimin A.V."/>
            <person name="Pertea G."/>
            <person name="Qi P."/>
            <person name="Bennetzen J.L."/>
            <person name="Dai X."/>
            <person name="Dawson M.W."/>
            <person name="Muller H.G."/>
            <person name="Kugler K."/>
            <person name="Rivarola-Duarte L."/>
            <person name="Spannagl M."/>
            <person name="Mayer K.F.X."/>
            <person name="Lu F.H."/>
            <person name="Bevan M.W."/>
            <person name="Leroy P."/>
            <person name="Li P."/>
            <person name="You F.M."/>
            <person name="Sun Q."/>
            <person name="Liu Z."/>
            <person name="Lyons E."/>
            <person name="Wicker T."/>
            <person name="Salzberg S.L."/>
            <person name="Devos K.M."/>
            <person name="Dvorak J."/>
        </authorList>
    </citation>
    <scope>NUCLEOTIDE SEQUENCE [LARGE SCALE GENOMIC DNA]</scope>
    <source>
        <strain evidence="13">cv. AL8/78</strain>
    </source>
</reference>
<dbReference type="PANTHER" id="PTHR47947">
    <property type="entry name" value="CYTOCHROME P450 82C3-RELATED"/>
    <property type="match status" value="1"/>
</dbReference>